<dbReference type="InterPro" id="IPR001763">
    <property type="entry name" value="Rhodanese-like_dom"/>
</dbReference>
<sequence>MKRLFLLALCALFYGCGDTKSNAESKTYATELVQILPKAQNYAQAKANADANAAQMLENLQKQAPQNIIDDALALVERANIVGYKLILPQDLVQHLDEFNIIATLPRGVYNLGLIPNAKHFAFALSPTLNENGSEWNWEADGLNRAQSEFIAFLGEDKDTKIVFYDSGEHILSPMGSANVALLWAKHLGYNNVYLLAGGFNAYKELGLQISTQAPHCCEM</sequence>
<evidence type="ECO:0000313" key="3">
    <source>
        <dbReference type="Proteomes" id="UP000029733"/>
    </source>
</evidence>
<reference evidence="2 3" key="1">
    <citation type="journal article" date="2014" name="Genome Announc.">
        <title>Draft genome sequences of eight enterohepatic helicobacter species isolated from both laboratory and wild rodents.</title>
        <authorList>
            <person name="Sheh A."/>
            <person name="Shen Z."/>
            <person name="Fox J.G."/>
        </authorList>
    </citation>
    <scope>NUCLEOTIDE SEQUENCE [LARGE SCALE GENOMIC DNA]</scope>
    <source>
        <strain evidence="2 3">MIT 09-6949</strain>
    </source>
</reference>
<dbReference type="Gene3D" id="3.40.250.10">
    <property type="entry name" value="Rhodanese-like domain"/>
    <property type="match status" value="1"/>
</dbReference>
<evidence type="ECO:0000259" key="1">
    <source>
        <dbReference type="PROSITE" id="PS50206"/>
    </source>
</evidence>
<comment type="caution">
    <text evidence="2">The sequence shown here is derived from an EMBL/GenBank/DDBJ whole genome shotgun (WGS) entry which is preliminary data.</text>
</comment>
<organism evidence="2 3">
    <name type="scientific">Helicobacter jaachi</name>
    <dbReference type="NCBI Taxonomy" id="1677920"/>
    <lineage>
        <taxon>Bacteria</taxon>
        <taxon>Pseudomonadati</taxon>
        <taxon>Campylobacterota</taxon>
        <taxon>Epsilonproteobacteria</taxon>
        <taxon>Campylobacterales</taxon>
        <taxon>Helicobacteraceae</taxon>
        <taxon>Helicobacter</taxon>
    </lineage>
</organism>
<dbReference type="OrthoDB" id="9789585at2"/>
<evidence type="ECO:0000313" key="2">
    <source>
        <dbReference type="EMBL" id="TLD96799.1"/>
    </source>
</evidence>
<proteinExistence type="predicted"/>
<dbReference type="Proteomes" id="UP000029733">
    <property type="component" value="Unassembled WGS sequence"/>
</dbReference>
<accession>A0A4U8TAE0</accession>
<dbReference type="SMART" id="SM00450">
    <property type="entry name" value="RHOD"/>
    <property type="match status" value="1"/>
</dbReference>
<dbReference type="RefSeq" id="WP_052057777.1">
    <property type="nucleotide sequence ID" value="NZ_JRPR02000002.1"/>
</dbReference>
<gene>
    <name evidence="2" type="ORF">LS71_004140</name>
</gene>
<dbReference type="EMBL" id="JRPR02000002">
    <property type="protein sequence ID" value="TLD96799.1"/>
    <property type="molecule type" value="Genomic_DNA"/>
</dbReference>
<keyword evidence="3" id="KW-1185">Reference proteome</keyword>
<name>A0A4U8TAE0_9HELI</name>
<dbReference type="SUPFAM" id="SSF52821">
    <property type="entry name" value="Rhodanese/Cell cycle control phosphatase"/>
    <property type="match status" value="1"/>
</dbReference>
<protein>
    <submittedName>
        <fullName evidence="2">Rhodanese-like domain-containing protein</fullName>
    </submittedName>
</protein>
<dbReference type="PROSITE" id="PS50206">
    <property type="entry name" value="RHODANESE_3"/>
    <property type="match status" value="1"/>
</dbReference>
<dbReference type="STRING" id="1677920.LS71_01025"/>
<dbReference type="InterPro" id="IPR036873">
    <property type="entry name" value="Rhodanese-like_dom_sf"/>
</dbReference>
<dbReference type="PROSITE" id="PS51257">
    <property type="entry name" value="PROKAR_LIPOPROTEIN"/>
    <property type="match status" value="1"/>
</dbReference>
<dbReference type="Pfam" id="PF00581">
    <property type="entry name" value="Rhodanese"/>
    <property type="match status" value="1"/>
</dbReference>
<dbReference type="AlphaFoldDB" id="A0A4U8TAE0"/>
<feature type="domain" description="Rhodanese" evidence="1">
    <location>
        <begin position="148"/>
        <end position="212"/>
    </location>
</feature>